<reference evidence="1 2" key="1">
    <citation type="journal article" date="2021" name="ISME J.">
        <title>Genomic evolution of the class Acidithiobacillia: deep-branching Proteobacteria living in extreme acidic conditions.</title>
        <authorList>
            <person name="Moya-Beltran A."/>
            <person name="Beard S."/>
            <person name="Rojas-Villalobos C."/>
            <person name="Issotta F."/>
            <person name="Gallardo Y."/>
            <person name="Ulloa R."/>
            <person name="Giaveno A."/>
            <person name="Degli Esposti M."/>
            <person name="Johnson D.B."/>
            <person name="Quatrini R."/>
        </authorList>
    </citation>
    <scope>NUCLEOTIDE SEQUENCE [LARGE SCALE GENOMIC DNA]</scope>
    <source>
        <strain evidence="1 2">CF3</strain>
    </source>
</reference>
<dbReference type="Proteomes" id="UP001196097">
    <property type="component" value="Plasmid pCF3-4"/>
</dbReference>
<sequence length="83" mass="9409">MISISVMQSLTTEDYARILSCLHSGPKTCKEVADALKLSYPRANQLLLNLAQKRTIHSPRCRTNAQGRNINLWEIRTTNELNP</sequence>
<organism evidence="1 2">
    <name type="scientific">Acidithiobacillus ferruginosus</name>
    <dbReference type="NCBI Taxonomy" id="3063951"/>
    <lineage>
        <taxon>Bacteria</taxon>
        <taxon>Pseudomonadati</taxon>
        <taxon>Pseudomonadota</taxon>
        <taxon>Acidithiobacillia</taxon>
        <taxon>Acidithiobacillales</taxon>
        <taxon>Acidithiobacillaceae</taxon>
        <taxon>Acidithiobacillus</taxon>
    </lineage>
</organism>
<evidence type="ECO:0000313" key="1">
    <source>
        <dbReference type="EMBL" id="XRP74707.1"/>
    </source>
</evidence>
<name>A0ACD5ILN4_9PROT</name>
<keyword evidence="1" id="KW-0614">Plasmid</keyword>
<keyword evidence="2" id="KW-1185">Reference proteome</keyword>
<proteinExistence type="predicted"/>
<accession>A0ACD5ILN4</accession>
<dbReference type="EMBL" id="CP130950">
    <property type="protein sequence ID" value="XRP74707.1"/>
    <property type="molecule type" value="Genomic_DNA"/>
</dbReference>
<evidence type="ECO:0000313" key="2">
    <source>
        <dbReference type="Proteomes" id="UP001196097"/>
    </source>
</evidence>
<geneLocation type="plasmid" evidence="1 2">
    <name>pCF3-4</name>
</geneLocation>
<protein>
    <submittedName>
        <fullName evidence="1">Uncharacterized protein</fullName>
    </submittedName>
</protein>
<gene>
    <name evidence="1" type="ORF">HF292_015650</name>
</gene>